<proteinExistence type="predicted"/>
<accession>A0ABT0UTJ1</accession>
<dbReference type="EMBL" id="JAMQAW010000032">
    <property type="protein sequence ID" value="MCM2391697.1"/>
    <property type="molecule type" value="Genomic_DNA"/>
</dbReference>
<reference evidence="3" key="1">
    <citation type="submission" date="2022-06" db="EMBL/GenBank/DDBJ databases">
        <title>Genome public.</title>
        <authorList>
            <person name="Sun Q."/>
        </authorList>
    </citation>
    <scope>NUCLEOTIDE SEQUENCE</scope>
    <source>
        <strain evidence="3">CWNU-1</strain>
    </source>
</reference>
<dbReference type="Proteomes" id="UP001431429">
    <property type="component" value="Unassembled WGS sequence"/>
</dbReference>
<evidence type="ECO:0000313" key="4">
    <source>
        <dbReference type="Proteomes" id="UP001431429"/>
    </source>
</evidence>
<dbReference type="InterPro" id="IPR029050">
    <property type="entry name" value="Immunoprotect_excell_Ig-like"/>
</dbReference>
<protein>
    <submittedName>
        <fullName evidence="3">DUF4352 domain-containing protein</fullName>
    </submittedName>
</protein>
<feature type="compositionally biased region" description="Polar residues" evidence="2">
    <location>
        <begin position="37"/>
        <end position="50"/>
    </location>
</feature>
<keyword evidence="4" id="KW-1185">Reference proteome</keyword>
<organism evidence="3 4">
    <name type="scientific">Streptomyces albipurpureus</name>
    <dbReference type="NCBI Taxonomy" id="2897419"/>
    <lineage>
        <taxon>Bacteria</taxon>
        <taxon>Bacillati</taxon>
        <taxon>Actinomycetota</taxon>
        <taxon>Actinomycetes</taxon>
        <taxon>Kitasatosporales</taxon>
        <taxon>Streptomycetaceae</taxon>
        <taxon>Streptomyces</taxon>
    </lineage>
</organism>
<keyword evidence="1" id="KW-0732">Signal</keyword>
<dbReference type="Gene3D" id="2.60.40.1240">
    <property type="match status" value="1"/>
</dbReference>
<sequence length="189" mass="19570">MRIASRVATSSAALVITLIGVTGCSGGTDQKADTKPTESAVSGPDFSTESVAPETAEPALKMGQTGTYVVGTTSMEITPKGVKYVTPSDVGTETPPRGQYAVLTLTVKNVGSMSGPFKSWHSLKWFDATTAMQDVSTAIGTPGLDVDTTYAPGQSVTGDIVLDVVRRGGSVGYYEDGVDIPAFSINLPK</sequence>
<dbReference type="PROSITE" id="PS51257">
    <property type="entry name" value="PROKAR_LIPOPROTEIN"/>
    <property type="match status" value="1"/>
</dbReference>
<feature type="region of interest" description="Disordered" evidence="2">
    <location>
        <begin position="26"/>
        <end position="50"/>
    </location>
</feature>
<name>A0ABT0UTJ1_9ACTN</name>
<evidence type="ECO:0000313" key="3">
    <source>
        <dbReference type="EMBL" id="MCM2391697.1"/>
    </source>
</evidence>
<dbReference type="RefSeq" id="WP_250922024.1">
    <property type="nucleotide sequence ID" value="NZ_JAMQAW010000032.1"/>
</dbReference>
<comment type="caution">
    <text evidence="3">The sequence shown here is derived from an EMBL/GenBank/DDBJ whole genome shotgun (WGS) entry which is preliminary data.</text>
</comment>
<gene>
    <name evidence="3" type="ORF">NBG84_26005</name>
</gene>
<evidence type="ECO:0000256" key="2">
    <source>
        <dbReference type="SAM" id="MobiDB-lite"/>
    </source>
</evidence>
<evidence type="ECO:0000256" key="1">
    <source>
        <dbReference type="ARBA" id="ARBA00022729"/>
    </source>
</evidence>